<protein>
    <submittedName>
        <fullName evidence="1">Uncharacterized protein</fullName>
    </submittedName>
</protein>
<dbReference type="AlphaFoldDB" id="A0A3P6SLZ9"/>
<reference evidence="1 2" key="1">
    <citation type="submission" date="2018-11" db="EMBL/GenBank/DDBJ databases">
        <authorList>
            <consortium name="Pathogen Informatics"/>
        </authorList>
    </citation>
    <scope>NUCLEOTIDE SEQUENCE [LARGE SCALE GENOMIC DNA]</scope>
</reference>
<dbReference type="EMBL" id="UYRV01008908">
    <property type="protein sequence ID" value="VDK56064.1"/>
    <property type="molecule type" value="Genomic_DNA"/>
</dbReference>
<accession>A0A3P6SLZ9</accession>
<organism evidence="1 2">
    <name type="scientific">Cylicostephanus goldi</name>
    <name type="common">Nematode worm</name>
    <dbReference type="NCBI Taxonomy" id="71465"/>
    <lineage>
        <taxon>Eukaryota</taxon>
        <taxon>Metazoa</taxon>
        <taxon>Ecdysozoa</taxon>
        <taxon>Nematoda</taxon>
        <taxon>Chromadorea</taxon>
        <taxon>Rhabditida</taxon>
        <taxon>Rhabditina</taxon>
        <taxon>Rhabditomorpha</taxon>
        <taxon>Strongyloidea</taxon>
        <taxon>Strongylidae</taxon>
        <taxon>Cylicostephanus</taxon>
    </lineage>
</organism>
<dbReference type="Proteomes" id="UP000271889">
    <property type="component" value="Unassembled WGS sequence"/>
</dbReference>
<proteinExistence type="predicted"/>
<evidence type="ECO:0000313" key="1">
    <source>
        <dbReference type="EMBL" id="VDK56064.1"/>
    </source>
</evidence>
<gene>
    <name evidence="1" type="ORF">CGOC_LOCUS3521</name>
</gene>
<keyword evidence="2" id="KW-1185">Reference proteome</keyword>
<sequence length="43" mass="4522">MDDIVIDAHDSDTGSSSSKAWIKNTSNFPSSVLSLVTLAILGK</sequence>
<evidence type="ECO:0000313" key="2">
    <source>
        <dbReference type="Proteomes" id="UP000271889"/>
    </source>
</evidence>
<name>A0A3P6SLZ9_CYLGO</name>